<evidence type="ECO:0000313" key="2">
    <source>
        <dbReference type="Proteomes" id="UP000288395"/>
    </source>
</evidence>
<comment type="caution">
    <text evidence="1">The sequence shown here is derived from an EMBL/GenBank/DDBJ whole genome shotgun (WGS) entry which is preliminary data.</text>
</comment>
<organism evidence="1 2">
    <name type="scientific">Aliidiomarina iranensis</name>
    <dbReference type="NCBI Taxonomy" id="1434071"/>
    <lineage>
        <taxon>Bacteria</taxon>
        <taxon>Pseudomonadati</taxon>
        <taxon>Pseudomonadota</taxon>
        <taxon>Gammaproteobacteria</taxon>
        <taxon>Alteromonadales</taxon>
        <taxon>Idiomarinaceae</taxon>
        <taxon>Aliidiomarina</taxon>
    </lineage>
</organism>
<proteinExistence type="predicted"/>
<reference evidence="2" key="1">
    <citation type="journal article" date="2018" name="Front. Microbiol.">
        <title>Genome-Based Analysis Reveals the Taxonomy and Diversity of the Family Idiomarinaceae.</title>
        <authorList>
            <person name="Liu Y."/>
            <person name="Lai Q."/>
            <person name="Shao Z."/>
        </authorList>
    </citation>
    <scope>NUCLEOTIDE SEQUENCE [LARGE SCALE GENOMIC DNA]</scope>
    <source>
        <strain evidence="2">GBPy7</strain>
    </source>
</reference>
<dbReference type="AlphaFoldDB" id="A0A432W1K2"/>
<dbReference type="SUPFAM" id="SSF53756">
    <property type="entry name" value="UDP-Glycosyltransferase/glycogen phosphorylase"/>
    <property type="match status" value="1"/>
</dbReference>
<dbReference type="Gene3D" id="3.40.50.2000">
    <property type="entry name" value="Glycogen Phosphorylase B"/>
    <property type="match status" value="1"/>
</dbReference>
<dbReference type="EMBL" id="PIPJ01000001">
    <property type="protein sequence ID" value="RUO23095.1"/>
    <property type="molecule type" value="Genomic_DNA"/>
</dbReference>
<keyword evidence="1" id="KW-0808">Transferase</keyword>
<evidence type="ECO:0000313" key="1">
    <source>
        <dbReference type="EMBL" id="RUO23095.1"/>
    </source>
</evidence>
<protein>
    <submittedName>
        <fullName evidence="1">Glycosyltransferase</fullName>
    </submittedName>
</protein>
<dbReference type="GO" id="GO:0016740">
    <property type="term" value="F:transferase activity"/>
    <property type="evidence" value="ECO:0007669"/>
    <property type="project" value="UniProtKB-KW"/>
</dbReference>
<sequence>MKILVGVQGTGNGHISRCHALSEAFSAHPEVEVNYLVSGRAREKLFDMDAFGDFQWRQGLSFQVREGRISVLDTLSQNPWGQFWQDVRDLDLSSYDLVVTDFEPVTAWAARRQGVRCIGLGRQYAFFKQTSALPTNILQRAMMRQFAPCDTVVGMHWEDIGTHVLPPLIHHAPNVEPTLAREILVYLPFEPLDQVIALLQDFPEYQFSVYHPEAKRSDLGHIQCYAPSRKGFAESFARAEGVIANAGFETSSEALAYGKKLLVKPLSGQFEQLANAYCLEHRQLASVMESLNANYVESWLENALAMRMDWPDVGPALATWFANGAKEPVTILHERLWQNSQRIALSA</sequence>
<name>A0A432W1K2_9GAMM</name>
<keyword evidence="2" id="KW-1185">Reference proteome</keyword>
<dbReference type="RefSeq" id="WP_126764638.1">
    <property type="nucleotide sequence ID" value="NZ_PIPJ01000001.1"/>
</dbReference>
<dbReference type="OrthoDB" id="9793805at2"/>
<gene>
    <name evidence="1" type="ORF">CWE08_00120</name>
</gene>
<dbReference type="Proteomes" id="UP000288395">
    <property type="component" value="Unassembled WGS sequence"/>
</dbReference>
<accession>A0A432W1K2</accession>
<dbReference type="Pfam" id="PF13528">
    <property type="entry name" value="Glyco_trans_1_3"/>
    <property type="match status" value="1"/>
</dbReference>